<dbReference type="PROSITE" id="PS51272">
    <property type="entry name" value="SLH"/>
    <property type="match status" value="1"/>
</dbReference>
<dbReference type="PANTHER" id="PTHR43308:SF1">
    <property type="entry name" value="OUTER MEMBRANE PROTEIN ALPHA"/>
    <property type="match status" value="1"/>
</dbReference>
<keyword evidence="1" id="KW-0732">Signal</keyword>
<comment type="caution">
    <text evidence="4">The sequence shown here is derived from an EMBL/GenBank/DDBJ whole genome shotgun (WGS) entry which is preliminary data.</text>
</comment>
<dbReference type="InterPro" id="IPR051465">
    <property type="entry name" value="Cell_Envelope_Struct_Comp"/>
</dbReference>
<name>A0A5A5R5F8_MICAE</name>
<dbReference type="InterPro" id="IPR047684">
    <property type="entry name" value="Por_som-like"/>
</dbReference>
<reference evidence="4 5" key="1">
    <citation type="submission" date="2018-09" db="EMBL/GenBank/DDBJ databases">
        <title>Evolutionary history of phycoerythrin pigmentation in the water bloom-forming cyanobacterium Microcystis aeruginosa.</title>
        <authorList>
            <person name="Tanabe Y."/>
            <person name="Tanabe Y."/>
            <person name="Yamaguchi H."/>
        </authorList>
    </citation>
    <scope>NUCLEOTIDE SEQUENCE [LARGE SCALE GENOMIC DNA]</scope>
    <source>
        <strain evidence="4 5">NIES-2519</strain>
    </source>
</reference>
<gene>
    <name evidence="4" type="primary">slpA_3</name>
    <name evidence="4" type="ORF">MiYa_02729</name>
</gene>
<dbReference type="GO" id="GO:0015288">
    <property type="term" value="F:porin activity"/>
    <property type="evidence" value="ECO:0007669"/>
    <property type="project" value="InterPro"/>
</dbReference>
<sequence>MSKLFKNLVKVTPLVLGASVAAAGSAVAQTMPGTPQLKVDPVAQQQLDRIQRAQSSQQINTGVYQGSMSQVTSVNQLRDVSPTAWAYEALRSLVERYGCIVGYPDRTFRGDRATTRWEFAAGLNACLNVMERLIQDGIAVLREDIDKLKRLVKEFETELAALGARVDNLEQRVSFLENNQFSTTTKLRGEVIFSVADSWGGEASITNTNGTVTDGSNQDQTQTVFNNRVRLNFETSFTGKDLLRTRLQAGNFNTTFNQNGPTGTNMTRLAYDNGRDNDITIDDLWYRAPIATPFGNITFWVGANELNLDDVFITANPFLSDSGTGALSRGQRYNNIVFRGPDGVGAAVRFKIGDVFQVTGTYLANGGANGASNPNPGSGLFNGSFSTGAQVGFSFIKFADINFVYVRSYQTAADIRSGLFGNVSSPLTERPFGNVGTTADRFGLQASAQVIPGVLNIAAWGGYANASATGVNNAIGDDNTSIWSWNLNLSVLDLFAEGAALSFGGGQVPRSDKEDGTSYMVEAQYKFPVTKNILITPGAYAIFNANNRNNDTIFVGVLRTTFRF</sequence>
<dbReference type="EMBL" id="BHVO01000047">
    <property type="protein sequence ID" value="GCA71190.1"/>
    <property type="molecule type" value="Genomic_DNA"/>
</dbReference>
<keyword evidence="2" id="KW-0175">Coiled coil</keyword>
<organism evidence="4 5">
    <name type="scientific">Microcystis aeruginosa NIES-2519</name>
    <dbReference type="NCBI Taxonomy" id="2303981"/>
    <lineage>
        <taxon>Bacteria</taxon>
        <taxon>Bacillati</taxon>
        <taxon>Cyanobacteriota</taxon>
        <taxon>Cyanophyceae</taxon>
        <taxon>Oscillatoriophycideae</taxon>
        <taxon>Chroococcales</taxon>
        <taxon>Microcystaceae</taxon>
        <taxon>Microcystis</taxon>
    </lineage>
</organism>
<protein>
    <submittedName>
        <fullName evidence="4">S-layer protein SlpA</fullName>
    </submittedName>
</protein>
<proteinExistence type="inferred from homology"/>
<evidence type="ECO:0000256" key="2">
    <source>
        <dbReference type="SAM" id="Coils"/>
    </source>
</evidence>
<dbReference type="NCBIfam" id="NF033921">
    <property type="entry name" value="por_somb"/>
    <property type="match status" value="1"/>
</dbReference>
<feature type="signal peptide" evidence="1">
    <location>
        <begin position="1"/>
        <end position="28"/>
    </location>
</feature>
<dbReference type="Pfam" id="PF00395">
    <property type="entry name" value="SLH"/>
    <property type="match status" value="1"/>
</dbReference>
<dbReference type="AlphaFoldDB" id="A0A5A5R5F8"/>
<dbReference type="GO" id="GO:0008643">
    <property type="term" value="P:carbohydrate transport"/>
    <property type="evidence" value="ECO:0007669"/>
    <property type="project" value="InterPro"/>
</dbReference>
<feature type="coiled-coil region" evidence="2">
    <location>
        <begin position="138"/>
        <end position="179"/>
    </location>
</feature>
<dbReference type="PANTHER" id="PTHR43308">
    <property type="entry name" value="OUTER MEMBRANE PROTEIN ALPHA-RELATED"/>
    <property type="match status" value="1"/>
</dbReference>
<evidence type="ECO:0000259" key="3">
    <source>
        <dbReference type="PROSITE" id="PS51272"/>
    </source>
</evidence>
<feature type="chain" id="PRO_5023109398" evidence="1">
    <location>
        <begin position="29"/>
        <end position="564"/>
    </location>
</feature>
<accession>A0A5A5R5F8</accession>
<dbReference type="Proteomes" id="UP000323569">
    <property type="component" value="Unassembled WGS sequence"/>
</dbReference>
<dbReference type="InterPro" id="IPR001119">
    <property type="entry name" value="SLH_dom"/>
</dbReference>
<evidence type="ECO:0000313" key="5">
    <source>
        <dbReference type="Proteomes" id="UP000323569"/>
    </source>
</evidence>
<feature type="domain" description="SLH" evidence="3">
    <location>
        <begin position="73"/>
        <end position="137"/>
    </location>
</feature>
<evidence type="ECO:0000313" key="4">
    <source>
        <dbReference type="EMBL" id="GCA71190.1"/>
    </source>
</evidence>
<dbReference type="RefSeq" id="WP_149979340.1">
    <property type="nucleotide sequence ID" value="NZ_BHVO01000047.1"/>
</dbReference>
<evidence type="ECO:0000256" key="1">
    <source>
        <dbReference type="RuleBase" id="RU363072"/>
    </source>
</evidence>
<dbReference type="Pfam" id="PF04966">
    <property type="entry name" value="OprB"/>
    <property type="match status" value="1"/>
</dbReference>
<dbReference type="InterPro" id="IPR007049">
    <property type="entry name" value="Carb-sel_porin_OprB"/>
</dbReference>
<dbReference type="GO" id="GO:0016020">
    <property type="term" value="C:membrane"/>
    <property type="evidence" value="ECO:0007669"/>
    <property type="project" value="InterPro"/>
</dbReference>
<comment type="similarity">
    <text evidence="1">Belongs to the OprB family.</text>
</comment>